<comment type="caution">
    <text evidence="1">The sequence shown here is derived from an EMBL/GenBank/DDBJ whole genome shotgun (WGS) entry which is preliminary data.</text>
</comment>
<organism evidence="1 2">
    <name type="scientific">Meishania litoralis</name>
    <dbReference type="NCBI Taxonomy" id="3434685"/>
    <lineage>
        <taxon>Bacteria</taxon>
        <taxon>Pseudomonadati</taxon>
        <taxon>Bacteroidota</taxon>
        <taxon>Flavobacteriia</taxon>
        <taxon>Flavobacteriales</taxon>
        <taxon>Flavobacteriaceae</taxon>
        <taxon>Meishania</taxon>
    </lineage>
</organism>
<proteinExistence type="predicted"/>
<reference evidence="1" key="1">
    <citation type="submission" date="2024-09" db="EMBL/GenBank/DDBJ databases">
        <authorList>
            <person name="Liu J."/>
        </authorList>
    </citation>
    <scope>NUCLEOTIDE SEQUENCE</scope>
    <source>
        <strain evidence="1">NBU2967</strain>
    </source>
</reference>
<dbReference type="Proteomes" id="UP001595191">
    <property type="component" value="Unassembled WGS sequence"/>
</dbReference>
<protein>
    <submittedName>
        <fullName evidence="1">Uncharacterized protein</fullName>
    </submittedName>
</protein>
<sequence>MEHQVISFIGQKAKVMEMIAIDSLFAVLPLSKDRKDFAFYEMTTKSSLQHFTEDSFTKENMDLAHQDGQLIFMNTLWDEDDDFVKGDYRSLDKVISLKPAMIQTDHPKILLEYLRSKNLHE</sequence>
<dbReference type="EMBL" id="JBHFPV010000001">
    <property type="protein sequence ID" value="MFH6601873.1"/>
    <property type="molecule type" value="Genomic_DNA"/>
</dbReference>
<evidence type="ECO:0000313" key="2">
    <source>
        <dbReference type="Proteomes" id="UP001595191"/>
    </source>
</evidence>
<keyword evidence="2" id="KW-1185">Reference proteome</keyword>
<name>A0ACC7LEF2_9FLAO</name>
<evidence type="ECO:0000313" key="1">
    <source>
        <dbReference type="EMBL" id="MFH6601873.1"/>
    </source>
</evidence>
<gene>
    <name evidence="1" type="ORF">ACEZ3G_00175</name>
</gene>
<accession>A0ACC7LEF2</accession>